<dbReference type="STRING" id="1232681.ADIS_4686"/>
<keyword evidence="3" id="KW-1185">Reference proteome</keyword>
<proteinExistence type="predicted"/>
<protein>
    <recommendedName>
        <fullName evidence="1">DUF2147 domain-containing protein</fullName>
    </recommendedName>
</protein>
<name>R7ZLE1_9BACT</name>
<evidence type="ECO:0000313" key="3">
    <source>
        <dbReference type="Proteomes" id="UP000013909"/>
    </source>
</evidence>
<dbReference type="AlphaFoldDB" id="R7ZLE1"/>
<sequence>MFLIIAVFQVPQIVAQQADDIVGQWYTTERDAKVEIFKERGRYHGKVVWMDEPETNGKPKVDENNTDKAKRDRPILGMRLLSDFSFEDGKWEDGTIYDPRNGKTYSCTIKKKDASTLEVRGYVGVSLIGRTVEWFKAN</sequence>
<dbReference type="RefSeq" id="WP_010856797.1">
    <property type="nucleotide sequence ID" value="NZ_AQHR01000116.1"/>
</dbReference>
<dbReference type="EMBL" id="AQHR01000116">
    <property type="protein sequence ID" value="EON74854.1"/>
    <property type="molecule type" value="Genomic_DNA"/>
</dbReference>
<evidence type="ECO:0000259" key="1">
    <source>
        <dbReference type="Pfam" id="PF09917"/>
    </source>
</evidence>
<dbReference type="PATRIC" id="fig|1288963.3.peg.4675"/>
<feature type="domain" description="DUF2147" evidence="1">
    <location>
        <begin position="23"/>
        <end position="135"/>
    </location>
</feature>
<dbReference type="PANTHER" id="PTHR36919">
    <property type="entry name" value="BLR1215 PROTEIN"/>
    <property type="match status" value="1"/>
</dbReference>
<evidence type="ECO:0000313" key="2">
    <source>
        <dbReference type="EMBL" id="EON74854.1"/>
    </source>
</evidence>
<gene>
    <name evidence="2" type="ORF">ADIS_4686</name>
</gene>
<dbReference type="InterPro" id="IPR019223">
    <property type="entry name" value="DUF2147"/>
</dbReference>
<organism evidence="2 3">
    <name type="scientific">Lunatimonas lonarensis</name>
    <dbReference type="NCBI Taxonomy" id="1232681"/>
    <lineage>
        <taxon>Bacteria</taxon>
        <taxon>Pseudomonadati</taxon>
        <taxon>Bacteroidota</taxon>
        <taxon>Cytophagia</taxon>
        <taxon>Cytophagales</taxon>
        <taxon>Cyclobacteriaceae</taxon>
    </lineage>
</organism>
<dbReference type="PANTHER" id="PTHR36919:SF2">
    <property type="entry name" value="BLL6627 PROTEIN"/>
    <property type="match status" value="1"/>
</dbReference>
<dbReference type="Pfam" id="PF09917">
    <property type="entry name" value="DUF2147"/>
    <property type="match status" value="1"/>
</dbReference>
<dbReference type="Gene3D" id="2.40.128.520">
    <property type="match status" value="1"/>
</dbReference>
<comment type="caution">
    <text evidence="2">The sequence shown here is derived from an EMBL/GenBank/DDBJ whole genome shotgun (WGS) entry which is preliminary data.</text>
</comment>
<dbReference type="Proteomes" id="UP000013909">
    <property type="component" value="Unassembled WGS sequence"/>
</dbReference>
<accession>R7ZLE1</accession>
<reference evidence="2 3" key="1">
    <citation type="submission" date="2013-02" db="EMBL/GenBank/DDBJ databases">
        <title>A novel strain isolated from Lonar lake, Maharashtra, India.</title>
        <authorList>
            <person name="Singh A."/>
        </authorList>
    </citation>
    <scope>NUCLEOTIDE SEQUENCE [LARGE SCALE GENOMIC DNA]</scope>
    <source>
        <strain evidence="2 3">AK24</strain>
    </source>
</reference>